<gene>
    <name evidence="2" type="ORF">HAX54_043014</name>
</gene>
<protein>
    <submittedName>
        <fullName evidence="2">Uncharacterized protein</fullName>
    </submittedName>
</protein>
<accession>A0ABS8W3Z7</accession>
<feature type="region of interest" description="Disordered" evidence="1">
    <location>
        <begin position="69"/>
        <end position="88"/>
    </location>
</feature>
<dbReference type="EMBL" id="JACEIK010006399">
    <property type="protein sequence ID" value="MCE2055621.1"/>
    <property type="molecule type" value="Genomic_DNA"/>
</dbReference>
<organism evidence="2 3">
    <name type="scientific">Datura stramonium</name>
    <name type="common">Jimsonweed</name>
    <name type="synonym">Common thornapple</name>
    <dbReference type="NCBI Taxonomy" id="4076"/>
    <lineage>
        <taxon>Eukaryota</taxon>
        <taxon>Viridiplantae</taxon>
        <taxon>Streptophyta</taxon>
        <taxon>Embryophyta</taxon>
        <taxon>Tracheophyta</taxon>
        <taxon>Spermatophyta</taxon>
        <taxon>Magnoliopsida</taxon>
        <taxon>eudicotyledons</taxon>
        <taxon>Gunneridae</taxon>
        <taxon>Pentapetalae</taxon>
        <taxon>asterids</taxon>
        <taxon>lamiids</taxon>
        <taxon>Solanales</taxon>
        <taxon>Solanaceae</taxon>
        <taxon>Solanoideae</taxon>
        <taxon>Datureae</taxon>
        <taxon>Datura</taxon>
    </lineage>
</organism>
<keyword evidence="3" id="KW-1185">Reference proteome</keyword>
<evidence type="ECO:0000256" key="1">
    <source>
        <dbReference type="SAM" id="MobiDB-lite"/>
    </source>
</evidence>
<comment type="caution">
    <text evidence="2">The sequence shown here is derived from an EMBL/GenBank/DDBJ whole genome shotgun (WGS) entry which is preliminary data.</text>
</comment>
<proteinExistence type="predicted"/>
<reference evidence="2 3" key="1">
    <citation type="journal article" date="2021" name="BMC Genomics">
        <title>Datura genome reveals duplications of psychoactive alkaloid biosynthetic genes and high mutation rate following tissue culture.</title>
        <authorList>
            <person name="Rajewski A."/>
            <person name="Carter-House D."/>
            <person name="Stajich J."/>
            <person name="Litt A."/>
        </authorList>
    </citation>
    <scope>NUCLEOTIDE SEQUENCE [LARGE SCALE GENOMIC DNA]</scope>
    <source>
        <strain evidence="2">AR-01</strain>
    </source>
</reference>
<evidence type="ECO:0000313" key="2">
    <source>
        <dbReference type="EMBL" id="MCE2055621.1"/>
    </source>
</evidence>
<evidence type="ECO:0000313" key="3">
    <source>
        <dbReference type="Proteomes" id="UP000823775"/>
    </source>
</evidence>
<sequence length="111" mass="13234">MARRPSRHTGFVTWSYRTSLDRSFRLDTLNASWRPSRPFCFVTNLDKEMHYILMLHHLLSPWNGKTWRATKPRKKTQMGPRCEDLRSREDDPGAIRRLCLVQNIRDVSFNT</sequence>
<dbReference type="Proteomes" id="UP000823775">
    <property type="component" value="Unassembled WGS sequence"/>
</dbReference>
<name>A0ABS8W3Z7_DATST</name>